<proteinExistence type="predicted"/>
<dbReference type="OrthoDB" id="8955076at2759"/>
<sequence>MRSCLGHTLSAHSFLGVLPYKIATCKIKHHKAQKNRTITHLYKTTTIKLFNMDLRFTIAVWMFVVIGYLQARPLDVSAKKRICLLAEEVKCDDKVNFTTPTNVKEHCHGAALETIIGELKHAQTECDLSNTNANTRLNQVLEILTKAELQVTNSTDCKWEGSHKNFKVFMEDVVHLITSIIAHNVTSQRPLFNITHNTKI</sequence>
<evidence type="ECO:0000313" key="1">
    <source>
        <dbReference type="Proteomes" id="UP000515145"/>
    </source>
</evidence>
<dbReference type="GeneID" id="114442342"/>
<dbReference type="SUPFAM" id="SSF47266">
    <property type="entry name" value="4-helical cytokines"/>
    <property type="match status" value="1"/>
</dbReference>
<dbReference type="RefSeq" id="XP_028271600.1">
    <property type="nucleotide sequence ID" value="XM_028415799.1"/>
</dbReference>
<reference evidence="2" key="1">
    <citation type="submission" date="2025-08" db="UniProtKB">
        <authorList>
            <consortium name="RefSeq"/>
        </authorList>
    </citation>
    <scope>IDENTIFICATION</scope>
</reference>
<accession>A0A6P7J4V7</accession>
<dbReference type="InParanoid" id="A0A6P7J4V7"/>
<name>A0A6P7J4V7_9TELE</name>
<evidence type="ECO:0000313" key="2">
    <source>
        <dbReference type="RefSeq" id="XP_028271600.1"/>
    </source>
</evidence>
<protein>
    <submittedName>
        <fullName evidence="2">Uncharacterized protein LOC114442342</fullName>
    </submittedName>
</protein>
<gene>
    <name evidence="2" type="primary">LOC114442342</name>
</gene>
<dbReference type="AlphaFoldDB" id="A0A6P7J4V7"/>
<dbReference type="Gene3D" id="1.20.1250.70">
    <property type="entry name" value="Interleukin-15/Interleukin-21"/>
    <property type="match status" value="1"/>
</dbReference>
<dbReference type="InterPro" id="IPR009079">
    <property type="entry name" value="4_helix_cytokine-like_core"/>
</dbReference>
<dbReference type="Proteomes" id="UP000515145">
    <property type="component" value="Chromosome 10"/>
</dbReference>
<keyword evidence="1" id="KW-1185">Reference proteome</keyword>
<organism evidence="1 2">
    <name type="scientific">Parambassis ranga</name>
    <name type="common">Indian glassy fish</name>
    <dbReference type="NCBI Taxonomy" id="210632"/>
    <lineage>
        <taxon>Eukaryota</taxon>
        <taxon>Metazoa</taxon>
        <taxon>Chordata</taxon>
        <taxon>Craniata</taxon>
        <taxon>Vertebrata</taxon>
        <taxon>Euteleostomi</taxon>
        <taxon>Actinopterygii</taxon>
        <taxon>Neopterygii</taxon>
        <taxon>Teleostei</taxon>
        <taxon>Neoteleostei</taxon>
        <taxon>Acanthomorphata</taxon>
        <taxon>Ovalentaria</taxon>
        <taxon>Ambassidae</taxon>
        <taxon>Parambassis</taxon>
    </lineage>
</organism>